<dbReference type="EMBL" id="MCGH01000001">
    <property type="protein sequence ID" value="ODM08394.1"/>
    <property type="molecule type" value="Genomic_DNA"/>
</dbReference>
<dbReference type="GO" id="GO:0043565">
    <property type="term" value="F:sequence-specific DNA binding"/>
    <property type="evidence" value="ECO:0007669"/>
    <property type="project" value="InterPro"/>
</dbReference>
<dbReference type="Proteomes" id="UP000094271">
    <property type="component" value="Unassembled WGS sequence"/>
</dbReference>
<dbReference type="Gene3D" id="2.60.120.10">
    <property type="entry name" value="Jelly Rolls"/>
    <property type="match status" value="1"/>
</dbReference>
<keyword evidence="1" id="KW-0805">Transcription regulation</keyword>
<evidence type="ECO:0000256" key="2">
    <source>
        <dbReference type="ARBA" id="ARBA00023125"/>
    </source>
</evidence>
<reference evidence="6 9" key="3">
    <citation type="submission" date="2016-08" db="EMBL/GenBank/DDBJ databases">
        <authorList>
            <person name="Seilhamer J.J."/>
        </authorList>
    </citation>
    <scope>NUCLEOTIDE SEQUENCE [LARGE SCALE GENOMIC DNA]</scope>
    <source>
        <strain evidence="6 9">NML150140-1</strain>
    </source>
</reference>
<name>A0A1E3UEK6_9FIRM</name>
<dbReference type="AlphaFoldDB" id="A0A1E3UEK6"/>
<evidence type="ECO:0000313" key="9">
    <source>
        <dbReference type="Proteomes" id="UP000094271"/>
    </source>
</evidence>
<reference evidence="7 10" key="2">
    <citation type="submission" date="2016-08" db="EMBL/GenBank/DDBJ databases">
        <title>Characterization of Isolates of Eisenbergiella tayi Derived from Blood Cultures, Using Whole Genome Sequencing.</title>
        <authorList>
            <person name="Bernier A.-M."/>
            <person name="Burdz T."/>
            <person name="Wiebe D."/>
            <person name="Bernard K."/>
        </authorList>
    </citation>
    <scope>NUCLEOTIDE SEQUENCE [LARGE SCALE GENOMIC DNA]</scope>
    <source>
        <strain evidence="7 10">NML120146</strain>
    </source>
</reference>
<dbReference type="SUPFAM" id="SSF46689">
    <property type="entry name" value="Homeodomain-like"/>
    <property type="match status" value="1"/>
</dbReference>
<dbReference type="Pfam" id="PF02311">
    <property type="entry name" value="AraC_binding"/>
    <property type="match status" value="1"/>
</dbReference>
<evidence type="ECO:0000313" key="5">
    <source>
        <dbReference type="EMBL" id="ODM08394.1"/>
    </source>
</evidence>
<dbReference type="PANTHER" id="PTHR43280:SF2">
    <property type="entry name" value="HTH-TYPE TRANSCRIPTIONAL REGULATOR EXSA"/>
    <property type="match status" value="1"/>
</dbReference>
<keyword evidence="2" id="KW-0238">DNA-binding</keyword>
<accession>A0A1E3UEK6</accession>
<dbReference type="SMART" id="SM00342">
    <property type="entry name" value="HTH_ARAC"/>
    <property type="match status" value="1"/>
</dbReference>
<dbReference type="Gene3D" id="1.10.10.60">
    <property type="entry name" value="Homeodomain-like"/>
    <property type="match status" value="1"/>
</dbReference>
<dbReference type="EMBL" id="MEHA01000015">
    <property type="protein sequence ID" value="ODR48966.1"/>
    <property type="molecule type" value="Genomic_DNA"/>
</dbReference>
<dbReference type="RefSeq" id="WP_069150832.1">
    <property type="nucleotide sequence ID" value="NZ_DBFYTW010000274.1"/>
</dbReference>
<dbReference type="PROSITE" id="PS00041">
    <property type="entry name" value="HTH_ARAC_FAMILY_1"/>
    <property type="match status" value="1"/>
</dbReference>
<feature type="domain" description="HTH araC/xylS-type" evidence="4">
    <location>
        <begin position="163"/>
        <end position="261"/>
    </location>
</feature>
<dbReference type="Proteomes" id="UP000094067">
    <property type="component" value="Unassembled WGS sequence"/>
</dbReference>
<keyword evidence="10" id="KW-1185">Reference proteome</keyword>
<evidence type="ECO:0000256" key="3">
    <source>
        <dbReference type="ARBA" id="ARBA00023163"/>
    </source>
</evidence>
<evidence type="ECO:0000256" key="1">
    <source>
        <dbReference type="ARBA" id="ARBA00023015"/>
    </source>
</evidence>
<evidence type="ECO:0000313" key="8">
    <source>
        <dbReference type="Proteomes" id="UP000094067"/>
    </source>
</evidence>
<evidence type="ECO:0000259" key="4">
    <source>
        <dbReference type="PROSITE" id="PS01124"/>
    </source>
</evidence>
<evidence type="ECO:0000313" key="6">
    <source>
        <dbReference type="EMBL" id="ODR48966.1"/>
    </source>
</evidence>
<comment type="caution">
    <text evidence="6">The sequence shown here is derived from an EMBL/GenBank/DDBJ whole genome shotgun (WGS) entry which is preliminary data.</text>
</comment>
<protein>
    <submittedName>
        <fullName evidence="5">HTH-type transcriptional activator RhaR</fullName>
    </submittedName>
</protein>
<dbReference type="GO" id="GO:0003700">
    <property type="term" value="F:DNA-binding transcription factor activity"/>
    <property type="evidence" value="ECO:0007669"/>
    <property type="project" value="InterPro"/>
</dbReference>
<evidence type="ECO:0000313" key="7">
    <source>
        <dbReference type="EMBL" id="ODR60303.1"/>
    </source>
</evidence>
<dbReference type="PANTHER" id="PTHR43280">
    <property type="entry name" value="ARAC-FAMILY TRANSCRIPTIONAL REGULATOR"/>
    <property type="match status" value="1"/>
</dbReference>
<dbReference type="InterPro" id="IPR009057">
    <property type="entry name" value="Homeodomain-like_sf"/>
</dbReference>
<reference evidence="5 8" key="1">
    <citation type="submission" date="2016-07" db="EMBL/GenBank/DDBJ databases">
        <title>Characterization of isolates of Eisenbergiella tayi derived from blood cultures, using whole genome sequencing.</title>
        <authorList>
            <person name="Burdz T."/>
            <person name="Wiebe D."/>
            <person name="Huynh C."/>
            <person name="Bernard K."/>
        </authorList>
    </citation>
    <scope>NUCLEOTIDE SEQUENCE [LARGE SCALE GENOMIC DNA]</scope>
    <source>
        <strain evidence="5 8">NML 110608</strain>
    </source>
</reference>
<dbReference type="OrthoDB" id="9776971at2"/>
<proteinExistence type="predicted"/>
<dbReference type="InterPro" id="IPR018060">
    <property type="entry name" value="HTH_AraC"/>
</dbReference>
<dbReference type="EMBL" id="MEHD01000011">
    <property type="protein sequence ID" value="ODR60303.1"/>
    <property type="molecule type" value="Genomic_DNA"/>
</dbReference>
<dbReference type="InterPro" id="IPR037923">
    <property type="entry name" value="HTH-like"/>
</dbReference>
<dbReference type="InterPro" id="IPR014710">
    <property type="entry name" value="RmlC-like_jellyroll"/>
</dbReference>
<dbReference type="InterPro" id="IPR018062">
    <property type="entry name" value="HTH_AraC-typ_CS"/>
</dbReference>
<dbReference type="Proteomes" id="UP000094869">
    <property type="component" value="Unassembled WGS sequence"/>
</dbReference>
<dbReference type="SUPFAM" id="SSF51215">
    <property type="entry name" value="Regulatory protein AraC"/>
    <property type="match status" value="1"/>
</dbReference>
<gene>
    <name evidence="5" type="primary">rhaR_1</name>
    <name evidence="6" type="ORF">BEI59_19725</name>
    <name evidence="5" type="ORF">BEI61_00023</name>
    <name evidence="7" type="ORF">BEI63_03690</name>
</gene>
<dbReference type="InterPro" id="IPR003313">
    <property type="entry name" value="AraC-bd"/>
</dbReference>
<evidence type="ECO:0000313" key="10">
    <source>
        <dbReference type="Proteomes" id="UP000094869"/>
    </source>
</evidence>
<organism evidence="6 9">
    <name type="scientific">Eisenbergiella tayi</name>
    <dbReference type="NCBI Taxonomy" id="1432052"/>
    <lineage>
        <taxon>Bacteria</taxon>
        <taxon>Bacillati</taxon>
        <taxon>Bacillota</taxon>
        <taxon>Clostridia</taxon>
        <taxon>Lachnospirales</taxon>
        <taxon>Lachnospiraceae</taxon>
        <taxon>Eisenbergiella</taxon>
    </lineage>
</organism>
<keyword evidence="3" id="KW-0804">Transcription</keyword>
<sequence>MKFFYEKRPVPLQIHYGRDLSYDAHMHDHIELVGMLKGEAAAFVDSREYRLQEGDVFIVFPNQIHRYEKVEEEYYMIFIFQPDLTEEFSQVFQRMVPEDALIKGGMGDRKLKQAMENIMELAQKETDMFSGAEMKGNFLILLGRLLARMRLQGTSAADTQTLRQILNYCVEHVEDDLRLEAVSAGLHISGSYISHLFVEKLHMTFGEYVRTLRVSRACRLLQDGRRTVTEAAYEAGFNSLRSFDRAFAKQMKMTPVEYKRKLADGRDKGMGMTDPIRSDFARMNFTKEIK</sequence>
<dbReference type="PROSITE" id="PS01124">
    <property type="entry name" value="HTH_ARAC_FAMILY_2"/>
    <property type="match status" value="1"/>
</dbReference>
<dbReference type="Pfam" id="PF12833">
    <property type="entry name" value="HTH_18"/>
    <property type="match status" value="1"/>
</dbReference>